<feature type="region of interest" description="Disordered" evidence="1">
    <location>
        <begin position="63"/>
        <end position="114"/>
    </location>
</feature>
<proteinExistence type="predicted"/>
<dbReference type="Gramene" id="A08p10350.2_BraZ1">
    <property type="protein sequence ID" value="A08p10350.2_BraZ1.CDS"/>
    <property type="gene ID" value="A08g10350.2_BraZ1"/>
</dbReference>
<dbReference type="PANTHER" id="PTHR36549:SF3">
    <property type="entry name" value="LYSINE-RICH ARABINOGALACTAN PROTEIN 19"/>
    <property type="match status" value="1"/>
</dbReference>
<gene>
    <name evidence="3" type="ORF">BRAA08T32907Z</name>
    <name evidence="2" type="ORF">BRAPAZ1V2_A08P10350.2</name>
</gene>
<evidence type="ECO:0000313" key="3">
    <source>
        <dbReference type="EMBL" id="VDD03430.1"/>
    </source>
</evidence>
<dbReference type="GO" id="GO:0005886">
    <property type="term" value="C:plasma membrane"/>
    <property type="evidence" value="ECO:0007669"/>
    <property type="project" value="InterPro"/>
</dbReference>
<reference evidence="3" key="1">
    <citation type="submission" date="2018-11" db="EMBL/GenBank/DDBJ databases">
        <authorList>
            <consortium name="Genoscope - CEA"/>
            <person name="William W."/>
        </authorList>
    </citation>
    <scope>NUCLEOTIDE SEQUENCE</scope>
</reference>
<dbReference type="EMBL" id="LR031575">
    <property type="protein sequence ID" value="VDD03430.1"/>
    <property type="molecule type" value="Genomic_DNA"/>
</dbReference>
<feature type="compositionally biased region" description="Pro residues" evidence="1">
    <location>
        <begin position="78"/>
        <end position="92"/>
    </location>
</feature>
<dbReference type="EMBL" id="LS974624">
    <property type="protein sequence ID" value="CAG7897369.1"/>
    <property type="molecule type" value="Genomic_DNA"/>
</dbReference>
<feature type="compositionally biased region" description="Polar residues" evidence="1">
    <location>
        <begin position="96"/>
        <end position="114"/>
    </location>
</feature>
<dbReference type="InterPro" id="IPR038793">
    <property type="entry name" value="AGP19"/>
</dbReference>
<name>A0A3P6BPB9_BRACM</name>
<evidence type="ECO:0000256" key="1">
    <source>
        <dbReference type="SAM" id="MobiDB-lite"/>
    </source>
</evidence>
<dbReference type="PANTHER" id="PTHR36549">
    <property type="entry name" value="LYSINE-RICH ARABINOGALACTAN PROTEIN 19"/>
    <property type="match status" value="1"/>
</dbReference>
<dbReference type="Proteomes" id="UP000694005">
    <property type="component" value="Chromosome A08"/>
</dbReference>
<accession>A0A3P6BPB9</accession>
<organism evidence="3">
    <name type="scientific">Brassica campestris</name>
    <name type="common">Field mustard</name>
    <dbReference type="NCBI Taxonomy" id="3711"/>
    <lineage>
        <taxon>Eukaryota</taxon>
        <taxon>Viridiplantae</taxon>
        <taxon>Streptophyta</taxon>
        <taxon>Embryophyta</taxon>
        <taxon>Tracheophyta</taxon>
        <taxon>Spermatophyta</taxon>
        <taxon>Magnoliopsida</taxon>
        <taxon>eudicotyledons</taxon>
        <taxon>Gunneridae</taxon>
        <taxon>Pentapetalae</taxon>
        <taxon>rosids</taxon>
        <taxon>malvids</taxon>
        <taxon>Brassicales</taxon>
        <taxon>Brassicaceae</taxon>
        <taxon>Brassiceae</taxon>
        <taxon>Brassica</taxon>
    </lineage>
</organism>
<sequence>MRLSLTHGRKELSYDSNNSCSTRFSYSATSISDYTSTRSHYTNRLTTTAPKVAPVISPAASLHNHHKARLCQLQPHYHAPPPAPTPPSPPSRPVLTDSQETSPAPSPFQNANGGNALNQLEGRVAMWLSTVLGTLLLLAITA</sequence>
<evidence type="ECO:0000313" key="2">
    <source>
        <dbReference type="EMBL" id="CAG7897369.1"/>
    </source>
</evidence>
<protein>
    <submittedName>
        <fullName evidence="2">Uncharacterized protein</fullName>
    </submittedName>
</protein>
<dbReference type="AlphaFoldDB" id="A0A3P6BPB9"/>